<evidence type="ECO:0000313" key="2">
    <source>
        <dbReference type="Proteomes" id="UP000298416"/>
    </source>
</evidence>
<dbReference type="EMBL" id="PNBA02000011">
    <property type="protein sequence ID" value="KAG6408230.1"/>
    <property type="molecule type" value="Genomic_DNA"/>
</dbReference>
<protein>
    <submittedName>
        <fullName evidence="1">Uncharacterized protein</fullName>
    </submittedName>
</protein>
<keyword evidence="2" id="KW-1185">Reference proteome</keyword>
<reference evidence="1" key="1">
    <citation type="submission" date="2018-01" db="EMBL/GenBank/DDBJ databases">
        <authorList>
            <person name="Mao J.F."/>
        </authorList>
    </citation>
    <scope>NUCLEOTIDE SEQUENCE</scope>
    <source>
        <strain evidence="1">Huo1</strain>
        <tissue evidence="1">Leaf</tissue>
    </source>
</reference>
<proteinExistence type="predicted"/>
<dbReference type="AlphaFoldDB" id="A0A8X8X9Q0"/>
<reference evidence="1" key="2">
    <citation type="submission" date="2020-08" db="EMBL/GenBank/DDBJ databases">
        <title>Plant Genome Project.</title>
        <authorList>
            <person name="Zhang R.-G."/>
        </authorList>
    </citation>
    <scope>NUCLEOTIDE SEQUENCE</scope>
    <source>
        <strain evidence="1">Huo1</strain>
        <tissue evidence="1">Leaf</tissue>
    </source>
</reference>
<dbReference type="Proteomes" id="UP000298416">
    <property type="component" value="Unassembled WGS sequence"/>
</dbReference>
<accession>A0A8X8X9Q0</accession>
<name>A0A8X8X9Q0_SALSN</name>
<organism evidence="1">
    <name type="scientific">Salvia splendens</name>
    <name type="common">Scarlet sage</name>
    <dbReference type="NCBI Taxonomy" id="180675"/>
    <lineage>
        <taxon>Eukaryota</taxon>
        <taxon>Viridiplantae</taxon>
        <taxon>Streptophyta</taxon>
        <taxon>Embryophyta</taxon>
        <taxon>Tracheophyta</taxon>
        <taxon>Spermatophyta</taxon>
        <taxon>Magnoliopsida</taxon>
        <taxon>eudicotyledons</taxon>
        <taxon>Gunneridae</taxon>
        <taxon>Pentapetalae</taxon>
        <taxon>asterids</taxon>
        <taxon>lamiids</taxon>
        <taxon>Lamiales</taxon>
        <taxon>Lamiaceae</taxon>
        <taxon>Nepetoideae</taxon>
        <taxon>Mentheae</taxon>
        <taxon>Salviinae</taxon>
        <taxon>Salvia</taxon>
        <taxon>Salvia subgen. Calosphace</taxon>
        <taxon>core Calosphace</taxon>
    </lineage>
</organism>
<sequence>MHLSGEFEIDRTPSVSASESSCDSQLSFDFDWPPVIDLSIQAKTLEWIVFGGGDDDDHHERVVEEQQHYRGVRRRPWGSMRRRYVTRSGGGRGCGWGRSRRRRRLGNEILN</sequence>
<gene>
    <name evidence="1" type="ORF">SASPL_131234</name>
</gene>
<comment type="caution">
    <text evidence="1">The sequence shown here is derived from an EMBL/GenBank/DDBJ whole genome shotgun (WGS) entry which is preliminary data.</text>
</comment>
<evidence type="ECO:0000313" key="1">
    <source>
        <dbReference type="EMBL" id="KAG6408230.1"/>
    </source>
</evidence>